<keyword evidence="3" id="KW-1185">Reference proteome</keyword>
<sequence length="128" mass="13564">MSEGLDARPVLWTRRPSSLTMLVMNLTLKQGVALSATAVLALSAAGVAQAEPTVPTHAVIVCDSASFYANYDSASGPVGLKRVLLRGDKVGHTRGAHPVYNGWAATFDFGPNDWGFVRQECLGGFGSW</sequence>
<evidence type="ECO:0000313" key="3">
    <source>
        <dbReference type="Proteomes" id="UP000498980"/>
    </source>
</evidence>
<comment type="caution">
    <text evidence="2">The sequence shown here is derived from an EMBL/GenBank/DDBJ whole genome shotgun (WGS) entry which is preliminary data.</text>
</comment>
<dbReference type="Proteomes" id="UP000498980">
    <property type="component" value="Unassembled WGS sequence"/>
</dbReference>
<gene>
    <name evidence="2" type="ORF">Sfulv_04280</name>
</gene>
<organism evidence="2 3">
    <name type="scientific">Streptomyces fulvorobeus</name>
    <dbReference type="NCBI Taxonomy" id="284028"/>
    <lineage>
        <taxon>Bacteria</taxon>
        <taxon>Bacillati</taxon>
        <taxon>Actinomycetota</taxon>
        <taxon>Actinomycetes</taxon>
        <taxon>Kitasatosporales</taxon>
        <taxon>Streptomycetaceae</taxon>
        <taxon>Streptomyces</taxon>
    </lineage>
</organism>
<protein>
    <submittedName>
        <fullName evidence="2">Uncharacterized protein</fullName>
    </submittedName>
</protein>
<name>A0A7J0C0R0_9ACTN</name>
<evidence type="ECO:0000313" key="2">
    <source>
        <dbReference type="EMBL" id="GFM95617.1"/>
    </source>
</evidence>
<accession>A0A7J0C0R0</accession>
<evidence type="ECO:0000256" key="1">
    <source>
        <dbReference type="SAM" id="SignalP"/>
    </source>
</evidence>
<reference evidence="2 3" key="1">
    <citation type="submission" date="2020-05" db="EMBL/GenBank/DDBJ databases">
        <title>Whole genome shotgun sequence of Streptomyces fulvorobeus NBRC 15897.</title>
        <authorList>
            <person name="Komaki H."/>
            <person name="Tamura T."/>
        </authorList>
    </citation>
    <scope>NUCLEOTIDE SEQUENCE [LARGE SCALE GENOMIC DNA]</scope>
    <source>
        <strain evidence="2 3">NBRC 15897</strain>
    </source>
</reference>
<feature type="chain" id="PRO_5029684128" evidence="1">
    <location>
        <begin position="51"/>
        <end position="128"/>
    </location>
</feature>
<dbReference type="EMBL" id="BLWC01000001">
    <property type="protein sequence ID" value="GFM95617.1"/>
    <property type="molecule type" value="Genomic_DNA"/>
</dbReference>
<dbReference type="AlphaFoldDB" id="A0A7J0C0R0"/>
<proteinExistence type="predicted"/>
<feature type="signal peptide" evidence="1">
    <location>
        <begin position="1"/>
        <end position="50"/>
    </location>
</feature>
<keyword evidence="1" id="KW-0732">Signal</keyword>